<gene>
    <name evidence="5" type="ORF">ANANG_G00079350</name>
</gene>
<accession>A0A9D3S013</accession>
<dbReference type="EMBL" id="JAFIRN010000004">
    <property type="protein sequence ID" value="KAG5850169.1"/>
    <property type="molecule type" value="Genomic_DNA"/>
</dbReference>
<keyword evidence="3" id="KW-0649">Protein kinase inhibitor</keyword>
<evidence type="ECO:0000256" key="1">
    <source>
        <dbReference type="ARBA" id="ARBA00002844"/>
    </source>
</evidence>
<comment type="caution">
    <text evidence="5">The sequence shown here is derived from an EMBL/GenBank/DDBJ whole genome shotgun (WGS) entry which is preliminary data.</text>
</comment>
<dbReference type="InterPro" id="IPR004171">
    <property type="entry name" value="cAMP_dep_PKI"/>
</dbReference>
<feature type="compositionally biased region" description="Basic residues" evidence="4">
    <location>
        <begin position="108"/>
        <end position="121"/>
    </location>
</feature>
<proteinExistence type="inferred from homology"/>
<evidence type="ECO:0000313" key="5">
    <source>
        <dbReference type="EMBL" id="KAG5850169.1"/>
    </source>
</evidence>
<evidence type="ECO:0000313" key="6">
    <source>
        <dbReference type="Proteomes" id="UP001044222"/>
    </source>
</evidence>
<name>A0A9D3S013_ANGAN</name>
<comment type="function">
    <text evidence="1">Extremely potent competitive inhibitor of cAMP-dependent protein kinase activity, this protein interacts with the catalytic subunit of the enzyme after the cAMP-induced dissociation of its regulatory chains.</text>
</comment>
<comment type="similarity">
    <text evidence="2">Belongs to the PKI family.</text>
</comment>
<keyword evidence="6" id="KW-1185">Reference proteome</keyword>
<sequence>MRHEPIFSGTMLMLYLFKHSSWISSSSKNTALLWLDVLAMTDVESTYEDFIASERSGRRNALHDILGVPGDLKPSDLAHRLSELNVNKIGVADDAEKGRDLQKTPLQNRRREKRRARNGKP</sequence>
<protein>
    <submittedName>
        <fullName evidence="5">Uncharacterized protein</fullName>
    </submittedName>
</protein>
<evidence type="ECO:0000256" key="3">
    <source>
        <dbReference type="ARBA" id="ARBA00023013"/>
    </source>
</evidence>
<dbReference type="AlphaFoldDB" id="A0A9D3S013"/>
<evidence type="ECO:0000256" key="4">
    <source>
        <dbReference type="SAM" id="MobiDB-lite"/>
    </source>
</evidence>
<reference evidence="5" key="1">
    <citation type="submission" date="2021-01" db="EMBL/GenBank/DDBJ databases">
        <title>A chromosome-scale assembly of European eel, Anguilla anguilla.</title>
        <authorList>
            <person name="Henkel C."/>
            <person name="Jong-Raadsen S.A."/>
            <person name="Dufour S."/>
            <person name="Weltzien F.-A."/>
            <person name="Palstra A.P."/>
            <person name="Pelster B."/>
            <person name="Spaink H.P."/>
            <person name="Van Den Thillart G.E."/>
            <person name="Jansen H."/>
            <person name="Zahm M."/>
            <person name="Klopp C."/>
            <person name="Cedric C."/>
            <person name="Louis A."/>
            <person name="Berthelot C."/>
            <person name="Parey E."/>
            <person name="Roest Crollius H."/>
            <person name="Montfort J."/>
            <person name="Robinson-Rechavi M."/>
            <person name="Bucao C."/>
            <person name="Bouchez O."/>
            <person name="Gislard M."/>
            <person name="Lluch J."/>
            <person name="Milhes M."/>
            <person name="Lampietro C."/>
            <person name="Lopez Roques C."/>
            <person name="Donnadieu C."/>
            <person name="Braasch I."/>
            <person name="Desvignes T."/>
            <person name="Postlethwait J."/>
            <person name="Bobe J."/>
            <person name="Guiguen Y."/>
            <person name="Dirks R."/>
        </authorList>
    </citation>
    <scope>NUCLEOTIDE SEQUENCE</scope>
    <source>
        <strain evidence="5">Tag_6206</strain>
        <tissue evidence="5">Liver</tissue>
    </source>
</reference>
<dbReference type="Proteomes" id="UP001044222">
    <property type="component" value="Unassembled WGS sequence"/>
</dbReference>
<organism evidence="5 6">
    <name type="scientific">Anguilla anguilla</name>
    <name type="common">European freshwater eel</name>
    <name type="synonym">Muraena anguilla</name>
    <dbReference type="NCBI Taxonomy" id="7936"/>
    <lineage>
        <taxon>Eukaryota</taxon>
        <taxon>Metazoa</taxon>
        <taxon>Chordata</taxon>
        <taxon>Craniata</taxon>
        <taxon>Vertebrata</taxon>
        <taxon>Euteleostomi</taxon>
        <taxon>Actinopterygii</taxon>
        <taxon>Neopterygii</taxon>
        <taxon>Teleostei</taxon>
        <taxon>Anguilliformes</taxon>
        <taxon>Anguillidae</taxon>
        <taxon>Anguilla</taxon>
    </lineage>
</organism>
<dbReference type="Pfam" id="PF02827">
    <property type="entry name" value="PKI"/>
    <property type="match status" value="1"/>
</dbReference>
<dbReference type="PANTHER" id="PTHR15416">
    <property type="entry name" value="CAMP-DEPENDENT PROTEIN KINASE INHIBITOR/PKI"/>
    <property type="match status" value="1"/>
</dbReference>
<feature type="region of interest" description="Disordered" evidence="4">
    <location>
        <begin position="95"/>
        <end position="121"/>
    </location>
</feature>
<dbReference type="GO" id="GO:0004862">
    <property type="term" value="F:cAMP-dependent protein kinase inhibitor activity"/>
    <property type="evidence" value="ECO:0007669"/>
    <property type="project" value="InterPro"/>
</dbReference>
<evidence type="ECO:0000256" key="2">
    <source>
        <dbReference type="ARBA" id="ARBA00006393"/>
    </source>
</evidence>